<dbReference type="AlphaFoldDB" id="A0AAE0VGG8"/>
<organism evidence="3 4">
    <name type="scientific">Potamilus streckersoni</name>
    <dbReference type="NCBI Taxonomy" id="2493646"/>
    <lineage>
        <taxon>Eukaryota</taxon>
        <taxon>Metazoa</taxon>
        <taxon>Spiralia</taxon>
        <taxon>Lophotrochozoa</taxon>
        <taxon>Mollusca</taxon>
        <taxon>Bivalvia</taxon>
        <taxon>Autobranchia</taxon>
        <taxon>Heteroconchia</taxon>
        <taxon>Palaeoheterodonta</taxon>
        <taxon>Unionida</taxon>
        <taxon>Unionoidea</taxon>
        <taxon>Unionidae</taxon>
        <taxon>Ambleminae</taxon>
        <taxon>Lampsilini</taxon>
        <taxon>Potamilus</taxon>
    </lineage>
</organism>
<reference evidence="3" key="1">
    <citation type="journal article" date="2021" name="Genome Biol. Evol.">
        <title>A High-Quality Reference Genome for a Parasitic Bivalve with Doubly Uniparental Inheritance (Bivalvia: Unionida).</title>
        <authorList>
            <person name="Smith C.H."/>
        </authorList>
    </citation>
    <scope>NUCLEOTIDE SEQUENCE</scope>
    <source>
        <strain evidence="3">CHS0354</strain>
    </source>
</reference>
<dbReference type="Proteomes" id="UP001195483">
    <property type="component" value="Unassembled WGS sequence"/>
</dbReference>
<gene>
    <name evidence="3" type="ORF">CHS0354_008475</name>
</gene>
<sequence length="520" mass="60885">MLFRKYFKVLNDTVKFALVLVLLFVLLMQVDIQFKSKLQIYFELQHSSKGSVSETVDSKGSNSVTSSSRNGSESQNMAMFRKASPELGNPVFSLRRSLLGQRNGTVENVTQNNESSSTQFIKLNQRKIPNVNFDSVQESPSIVPKRKLQNYKTSSDNGNQPYSCTIPSRENMMMPTEDLFCLKKPNFLQNFKNPCWYADHPYSQQPTLRCLPYFHVFGVCKSGTSDLFLRLLHHPQIVPNRGIMQKETWYWTWKRYGISGIGHTPTQIVTFDDYLDMFDTTRIQQYKETLAGGSTYFPLVTGHGDPMDFWDHSMWRYIPQNNISADEPDVLAPDLIHHVNPDVKLILVLRNPIERLYSHYLHGNYGTTAISFHHDVIQSVQAMQSCLSQHRVRACVYNETLTHDLKVPLSASMYVVHLREWLRVFPRQQIFILRFEDYIQDMERTLRNLFHFLQLDDIPDEQMQRLVSMPRFYKTEKKDYAGAIYRETKEILHRFFYPFTRRLATLLNDSLYTWNDLQLQ</sequence>
<dbReference type="PANTHER" id="PTHR15723:SF0">
    <property type="entry name" value="CARBOHYDRATE SULFOTRANSFERASE 15"/>
    <property type="match status" value="1"/>
</dbReference>
<feature type="region of interest" description="Disordered" evidence="1">
    <location>
        <begin position="52"/>
        <end position="75"/>
    </location>
</feature>
<feature type="compositionally biased region" description="Low complexity" evidence="1">
    <location>
        <begin position="58"/>
        <end position="74"/>
    </location>
</feature>
<accession>A0AAE0VGG8</accession>
<dbReference type="Pfam" id="PF00685">
    <property type="entry name" value="Sulfotransfer_1"/>
    <property type="match status" value="1"/>
</dbReference>
<dbReference type="InterPro" id="IPR000863">
    <property type="entry name" value="Sulfotransferase_dom"/>
</dbReference>
<evidence type="ECO:0000313" key="4">
    <source>
        <dbReference type="Proteomes" id="UP001195483"/>
    </source>
</evidence>
<name>A0AAE0VGG8_9BIVA</name>
<keyword evidence="4" id="KW-1185">Reference proteome</keyword>
<evidence type="ECO:0000259" key="2">
    <source>
        <dbReference type="Pfam" id="PF00685"/>
    </source>
</evidence>
<proteinExistence type="predicted"/>
<reference evidence="3" key="2">
    <citation type="journal article" date="2021" name="Genome Biol. Evol.">
        <title>Developing a high-quality reference genome for a parasitic bivalve with doubly uniparental inheritance (Bivalvia: Unionida).</title>
        <authorList>
            <person name="Smith C.H."/>
        </authorList>
    </citation>
    <scope>NUCLEOTIDE SEQUENCE</scope>
    <source>
        <strain evidence="3">CHS0354</strain>
        <tissue evidence="3">Mantle</tissue>
    </source>
</reference>
<dbReference type="PANTHER" id="PTHR15723">
    <property type="entry name" value="CARBOHYDRATE SULFOTRANSFERASE 15"/>
    <property type="match status" value="1"/>
</dbReference>
<protein>
    <recommendedName>
        <fullName evidence="2">Sulfotransferase domain-containing protein</fullName>
    </recommendedName>
</protein>
<evidence type="ECO:0000313" key="3">
    <source>
        <dbReference type="EMBL" id="KAK3577378.1"/>
    </source>
</evidence>
<dbReference type="Gene3D" id="3.40.50.300">
    <property type="entry name" value="P-loop containing nucleotide triphosphate hydrolases"/>
    <property type="match status" value="1"/>
</dbReference>
<evidence type="ECO:0000256" key="1">
    <source>
        <dbReference type="SAM" id="MobiDB-lite"/>
    </source>
</evidence>
<reference evidence="3" key="3">
    <citation type="submission" date="2023-05" db="EMBL/GenBank/DDBJ databases">
        <authorList>
            <person name="Smith C.H."/>
        </authorList>
    </citation>
    <scope>NUCLEOTIDE SEQUENCE</scope>
    <source>
        <strain evidence="3">CHS0354</strain>
        <tissue evidence="3">Mantle</tissue>
    </source>
</reference>
<dbReference type="GO" id="GO:0050659">
    <property type="term" value="F:N-acetylgalactosamine 4-sulfate 6-O-sulfotransferase activity"/>
    <property type="evidence" value="ECO:0007669"/>
    <property type="project" value="TreeGrafter"/>
</dbReference>
<dbReference type="InterPro" id="IPR052654">
    <property type="entry name" value="CS_Sulfotransferase"/>
</dbReference>
<comment type="caution">
    <text evidence="3">The sequence shown here is derived from an EMBL/GenBank/DDBJ whole genome shotgun (WGS) entry which is preliminary data.</text>
</comment>
<dbReference type="GO" id="GO:0019319">
    <property type="term" value="P:hexose biosynthetic process"/>
    <property type="evidence" value="ECO:0007669"/>
    <property type="project" value="TreeGrafter"/>
</dbReference>
<dbReference type="EMBL" id="JAEAOA010000557">
    <property type="protein sequence ID" value="KAK3577378.1"/>
    <property type="molecule type" value="Genomic_DNA"/>
</dbReference>
<dbReference type="InterPro" id="IPR027417">
    <property type="entry name" value="P-loop_NTPase"/>
</dbReference>
<dbReference type="SUPFAM" id="SSF52540">
    <property type="entry name" value="P-loop containing nucleoside triphosphate hydrolases"/>
    <property type="match status" value="1"/>
</dbReference>
<feature type="domain" description="Sulfotransferase" evidence="2">
    <location>
        <begin position="339"/>
        <end position="481"/>
    </location>
</feature>